<reference evidence="9 10" key="1">
    <citation type="journal article" date="2021" name="BMC Genomics">
        <title>Datura genome reveals duplications of psychoactive alkaloid biosynthetic genes and high mutation rate following tissue culture.</title>
        <authorList>
            <person name="Rajewski A."/>
            <person name="Carter-House D."/>
            <person name="Stajich J."/>
            <person name="Litt A."/>
        </authorList>
    </citation>
    <scope>NUCLEOTIDE SEQUENCE [LARGE SCALE GENOMIC DNA]</scope>
    <source>
        <strain evidence="9">AR-01</strain>
    </source>
</reference>
<dbReference type="Pfam" id="PF03936">
    <property type="entry name" value="Terpene_synth_C"/>
    <property type="match status" value="1"/>
</dbReference>
<keyword evidence="3" id="KW-0963">Cytoplasm</keyword>
<dbReference type="SUPFAM" id="SSF48576">
    <property type="entry name" value="Terpenoid synthases"/>
    <property type="match status" value="1"/>
</dbReference>
<comment type="pathway">
    <text evidence="2">Secondary metabolite biosynthesis; terpenoid biosynthesis.</text>
</comment>
<evidence type="ECO:0000259" key="8">
    <source>
        <dbReference type="Pfam" id="PF03936"/>
    </source>
</evidence>
<sequence length="124" mass="14949">FLKISIEKFNSRTPEAVIHISLLAHLEVKKLRKLCCFRRYQREFMLSPEMEYDRKVDDTFDAYGIVKELEVYTDAIQRWDISQIDRLPEYMKISYKALLDLYNEYETELSKDGRSNVVHYAKER</sequence>
<proteinExistence type="inferred from homology"/>
<dbReference type="PANTHER" id="PTHR31225">
    <property type="entry name" value="OS04G0344100 PROTEIN-RELATED"/>
    <property type="match status" value="1"/>
</dbReference>
<evidence type="ECO:0000256" key="1">
    <source>
        <dbReference type="ARBA" id="ARBA00001946"/>
    </source>
</evidence>
<evidence type="ECO:0000313" key="9">
    <source>
        <dbReference type="EMBL" id="MCD7453793.1"/>
    </source>
</evidence>
<comment type="caution">
    <text evidence="9">The sequence shown here is derived from an EMBL/GenBank/DDBJ whole genome shotgun (WGS) entry which is preliminary data.</text>
</comment>
<keyword evidence="4" id="KW-0479">Metal-binding</keyword>
<feature type="domain" description="Terpene synthase metal-binding" evidence="8">
    <location>
        <begin position="56"/>
        <end position="123"/>
    </location>
</feature>
<dbReference type="InterPro" id="IPR005630">
    <property type="entry name" value="Terpene_synthase_metal-bd"/>
</dbReference>
<keyword evidence="5" id="KW-0460">Magnesium</keyword>
<evidence type="ECO:0000313" key="10">
    <source>
        <dbReference type="Proteomes" id="UP000823775"/>
    </source>
</evidence>
<dbReference type="InterPro" id="IPR008949">
    <property type="entry name" value="Isoprenoid_synthase_dom_sf"/>
</dbReference>
<evidence type="ECO:0000256" key="2">
    <source>
        <dbReference type="ARBA" id="ARBA00004721"/>
    </source>
</evidence>
<keyword evidence="6" id="KW-0456">Lyase</keyword>
<feature type="non-terminal residue" evidence="9">
    <location>
        <position position="124"/>
    </location>
</feature>
<dbReference type="InterPro" id="IPR050148">
    <property type="entry name" value="Terpene_synthase-like"/>
</dbReference>
<name>A0ABS8S4P6_DATST</name>
<dbReference type="Proteomes" id="UP000823775">
    <property type="component" value="Unassembled WGS sequence"/>
</dbReference>
<dbReference type="EMBL" id="JACEIK010000266">
    <property type="protein sequence ID" value="MCD7453793.1"/>
    <property type="molecule type" value="Genomic_DNA"/>
</dbReference>
<evidence type="ECO:0000256" key="6">
    <source>
        <dbReference type="ARBA" id="ARBA00023239"/>
    </source>
</evidence>
<dbReference type="Gene3D" id="1.10.600.10">
    <property type="entry name" value="Farnesyl Diphosphate Synthase"/>
    <property type="match status" value="1"/>
</dbReference>
<feature type="non-terminal residue" evidence="9">
    <location>
        <position position="1"/>
    </location>
</feature>
<comment type="similarity">
    <text evidence="7">Belongs to the terpene synthase family. Tpsa subfamily.</text>
</comment>
<accession>A0ABS8S4P6</accession>
<dbReference type="PANTHER" id="PTHR31225:SF253">
    <property type="entry name" value="SESQUITERPENE SYNTHASE 31"/>
    <property type="match status" value="1"/>
</dbReference>
<protein>
    <submittedName>
        <fullName evidence="9">Vetispiradiene synthase 1</fullName>
    </submittedName>
</protein>
<organism evidence="9 10">
    <name type="scientific">Datura stramonium</name>
    <name type="common">Jimsonweed</name>
    <name type="synonym">Common thornapple</name>
    <dbReference type="NCBI Taxonomy" id="4076"/>
    <lineage>
        <taxon>Eukaryota</taxon>
        <taxon>Viridiplantae</taxon>
        <taxon>Streptophyta</taxon>
        <taxon>Embryophyta</taxon>
        <taxon>Tracheophyta</taxon>
        <taxon>Spermatophyta</taxon>
        <taxon>Magnoliopsida</taxon>
        <taxon>eudicotyledons</taxon>
        <taxon>Gunneridae</taxon>
        <taxon>Pentapetalae</taxon>
        <taxon>asterids</taxon>
        <taxon>lamiids</taxon>
        <taxon>Solanales</taxon>
        <taxon>Solanaceae</taxon>
        <taxon>Solanoideae</taxon>
        <taxon>Datureae</taxon>
        <taxon>Datura</taxon>
    </lineage>
</organism>
<evidence type="ECO:0000256" key="3">
    <source>
        <dbReference type="ARBA" id="ARBA00022490"/>
    </source>
</evidence>
<comment type="cofactor">
    <cofactor evidence="1">
        <name>Mg(2+)</name>
        <dbReference type="ChEBI" id="CHEBI:18420"/>
    </cofactor>
</comment>
<evidence type="ECO:0000256" key="7">
    <source>
        <dbReference type="ARBA" id="ARBA00038405"/>
    </source>
</evidence>
<evidence type="ECO:0000256" key="5">
    <source>
        <dbReference type="ARBA" id="ARBA00022842"/>
    </source>
</evidence>
<gene>
    <name evidence="9" type="primary">PVS1_3</name>
    <name evidence="9" type="ORF">HAX54_022129</name>
</gene>
<evidence type="ECO:0000256" key="4">
    <source>
        <dbReference type="ARBA" id="ARBA00022723"/>
    </source>
</evidence>
<keyword evidence="10" id="KW-1185">Reference proteome</keyword>